<dbReference type="SUPFAM" id="SSF81383">
    <property type="entry name" value="F-box domain"/>
    <property type="match status" value="1"/>
</dbReference>
<gene>
    <name evidence="3" type="ORF">PVAP13_9KG152000</name>
</gene>
<accession>A0A8T0NH92</accession>
<dbReference type="AlphaFoldDB" id="A0A8T0NH92"/>
<feature type="compositionally biased region" description="Basic and acidic residues" evidence="1">
    <location>
        <begin position="33"/>
        <end position="48"/>
    </location>
</feature>
<dbReference type="InterPro" id="IPR055357">
    <property type="entry name" value="LRR_At1g61320_AtMIF1"/>
</dbReference>
<evidence type="ECO:0000259" key="2">
    <source>
        <dbReference type="Pfam" id="PF23622"/>
    </source>
</evidence>
<feature type="domain" description="At1g61320/AtMIF1 LRR" evidence="2">
    <location>
        <begin position="123"/>
        <end position="518"/>
    </location>
</feature>
<dbReference type="Proteomes" id="UP000823388">
    <property type="component" value="Chromosome 9K"/>
</dbReference>
<dbReference type="Pfam" id="PF23622">
    <property type="entry name" value="LRR_At1g61320_AtMIF1"/>
    <property type="match status" value="1"/>
</dbReference>
<dbReference type="EMBL" id="CM029053">
    <property type="protein sequence ID" value="KAG2548218.1"/>
    <property type="molecule type" value="Genomic_DNA"/>
</dbReference>
<keyword evidence="4" id="KW-1185">Reference proteome</keyword>
<feature type="region of interest" description="Disordered" evidence="1">
    <location>
        <begin position="33"/>
        <end position="52"/>
    </location>
</feature>
<evidence type="ECO:0000313" key="4">
    <source>
        <dbReference type="Proteomes" id="UP000823388"/>
    </source>
</evidence>
<comment type="caution">
    <text evidence="3">The sequence shown here is derived from an EMBL/GenBank/DDBJ whole genome shotgun (WGS) entry which is preliminary data.</text>
</comment>
<evidence type="ECO:0000256" key="1">
    <source>
        <dbReference type="SAM" id="MobiDB-lite"/>
    </source>
</evidence>
<evidence type="ECO:0000313" key="3">
    <source>
        <dbReference type="EMBL" id="KAG2548218.1"/>
    </source>
</evidence>
<sequence>MGFLALNRLMFKQKEQRRRRRIHNQKSTKVLKKKDSLCQEDDHSEGGKRSRYPGSNLPEDIWCHIHSLMPLRDAAHSACLSHAFLRSWRCHPNLKFTEETLCLKRNACVGGVARCFTMRVDQILKNHSGIGVKALHLKVPDSCKVDTCRLNRWLQIGITPGIEEVTVFLPINYRTKYSFPCSLLFGGCGNSIRHLRLSNCAFRPPVGFDCLRSLTKLQLYKVCTTGDELGSLFSNSFALEHLELMYCGELISLKIPFWLERLSFLRVSECNMLQVIESKAPSLHTLEFFGDPVHLNLGESSQVKTLDFMLSYNCSSVSYAITKLPSTVPTLETLTVTSFSEEVNAPMVANKFLNLKCLNIYLCAVNKAFTPAYDYLSLVSFLDASPSLETFILSVNQNEVRHDSVFGNASHMRQVLGHKHDNIRKVQINGFCSAKSMVELTCHILGNATSLESLTVDTICDGFTVRDERRCHVQNKSECWPIPRDKILEAHKALRAVDRYIVGRVPPAVKLNVLELCSRCHAIDVELP</sequence>
<dbReference type="PANTHER" id="PTHR34145">
    <property type="entry name" value="OS02G0105600 PROTEIN"/>
    <property type="match status" value="1"/>
</dbReference>
<name>A0A8T0NH92_PANVG</name>
<protein>
    <recommendedName>
        <fullName evidence="2">At1g61320/AtMIF1 LRR domain-containing protein</fullName>
    </recommendedName>
</protein>
<dbReference type="PANTHER" id="PTHR34145:SF78">
    <property type="entry name" value="FBD DOMAIN-CONTAINING PROTEIN"/>
    <property type="match status" value="1"/>
</dbReference>
<organism evidence="3 4">
    <name type="scientific">Panicum virgatum</name>
    <name type="common">Blackwell switchgrass</name>
    <dbReference type="NCBI Taxonomy" id="38727"/>
    <lineage>
        <taxon>Eukaryota</taxon>
        <taxon>Viridiplantae</taxon>
        <taxon>Streptophyta</taxon>
        <taxon>Embryophyta</taxon>
        <taxon>Tracheophyta</taxon>
        <taxon>Spermatophyta</taxon>
        <taxon>Magnoliopsida</taxon>
        <taxon>Liliopsida</taxon>
        <taxon>Poales</taxon>
        <taxon>Poaceae</taxon>
        <taxon>PACMAD clade</taxon>
        <taxon>Panicoideae</taxon>
        <taxon>Panicodae</taxon>
        <taxon>Paniceae</taxon>
        <taxon>Panicinae</taxon>
        <taxon>Panicum</taxon>
        <taxon>Panicum sect. Hiantes</taxon>
    </lineage>
</organism>
<dbReference type="InterPro" id="IPR032675">
    <property type="entry name" value="LRR_dom_sf"/>
</dbReference>
<dbReference type="InterPro" id="IPR036047">
    <property type="entry name" value="F-box-like_dom_sf"/>
</dbReference>
<dbReference type="InterPro" id="IPR053772">
    <property type="entry name" value="At1g61320/At1g61330-like"/>
</dbReference>
<reference evidence="3" key="1">
    <citation type="submission" date="2020-05" db="EMBL/GenBank/DDBJ databases">
        <title>WGS assembly of Panicum virgatum.</title>
        <authorList>
            <person name="Lovell J.T."/>
            <person name="Jenkins J."/>
            <person name="Shu S."/>
            <person name="Juenger T.E."/>
            <person name="Schmutz J."/>
        </authorList>
    </citation>
    <scope>NUCLEOTIDE SEQUENCE</scope>
    <source>
        <strain evidence="3">AP13</strain>
    </source>
</reference>
<dbReference type="SUPFAM" id="SSF52058">
    <property type="entry name" value="L domain-like"/>
    <property type="match status" value="1"/>
</dbReference>
<proteinExistence type="predicted"/>
<dbReference type="Gene3D" id="3.80.10.10">
    <property type="entry name" value="Ribonuclease Inhibitor"/>
    <property type="match status" value="1"/>
</dbReference>
<dbReference type="OrthoDB" id="651151at2759"/>